<dbReference type="AlphaFoldDB" id="A0A0A9GZR9"/>
<evidence type="ECO:0000313" key="1">
    <source>
        <dbReference type="EMBL" id="JAE30022.1"/>
    </source>
</evidence>
<proteinExistence type="predicted"/>
<reference evidence="1" key="2">
    <citation type="journal article" date="2015" name="Data Brief">
        <title>Shoot transcriptome of the giant reed, Arundo donax.</title>
        <authorList>
            <person name="Barrero R.A."/>
            <person name="Guerrero F.D."/>
            <person name="Moolhuijzen P."/>
            <person name="Goolsby J.A."/>
            <person name="Tidwell J."/>
            <person name="Bellgard S.E."/>
            <person name="Bellgard M.I."/>
        </authorList>
    </citation>
    <scope>NUCLEOTIDE SEQUENCE</scope>
    <source>
        <tissue evidence="1">Shoot tissue taken approximately 20 cm above the soil surface</tissue>
    </source>
</reference>
<accession>A0A0A9GZR9</accession>
<reference evidence="1" key="1">
    <citation type="submission" date="2014-09" db="EMBL/GenBank/DDBJ databases">
        <authorList>
            <person name="Magalhaes I.L.F."/>
            <person name="Oliveira U."/>
            <person name="Santos F.R."/>
            <person name="Vidigal T.H.D.A."/>
            <person name="Brescovit A.D."/>
            <person name="Santos A.J."/>
        </authorList>
    </citation>
    <scope>NUCLEOTIDE SEQUENCE</scope>
    <source>
        <tissue evidence="1">Shoot tissue taken approximately 20 cm above the soil surface</tissue>
    </source>
</reference>
<sequence>MGAPFTGSSSSILLTTGYGRISLRLNLKDF</sequence>
<dbReference type="EMBL" id="GBRH01167874">
    <property type="protein sequence ID" value="JAE30022.1"/>
    <property type="molecule type" value="Transcribed_RNA"/>
</dbReference>
<protein>
    <submittedName>
        <fullName evidence="1">Uncharacterized protein</fullName>
    </submittedName>
</protein>
<organism evidence="1">
    <name type="scientific">Arundo donax</name>
    <name type="common">Giant reed</name>
    <name type="synonym">Donax arundinaceus</name>
    <dbReference type="NCBI Taxonomy" id="35708"/>
    <lineage>
        <taxon>Eukaryota</taxon>
        <taxon>Viridiplantae</taxon>
        <taxon>Streptophyta</taxon>
        <taxon>Embryophyta</taxon>
        <taxon>Tracheophyta</taxon>
        <taxon>Spermatophyta</taxon>
        <taxon>Magnoliopsida</taxon>
        <taxon>Liliopsida</taxon>
        <taxon>Poales</taxon>
        <taxon>Poaceae</taxon>
        <taxon>PACMAD clade</taxon>
        <taxon>Arundinoideae</taxon>
        <taxon>Arundineae</taxon>
        <taxon>Arundo</taxon>
    </lineage>
</organism>
<name>A0A0A9GZR9_ARUDO</name>